<dbReference type="GO" id="GO:0007030">
    <property type="term" value="P:Golgi organization"/>
    <property type="evidence" value="ECO:0007669"/>
    <property type="project" value="TreeGrafter"/>
</dbReference>
<dbReference type="Gene3D" id="3.10.20.90">
    <property type="entry name" value="Phosphatidylinositol 3-kinase Catalytic Subunit, Chain A, domain 1"/>
    <property type="match status" value="1"/>
</dbReference>
<evidence type="ECO:0000256" key="1">
    <source>
        <dbReference type="SAM" id="MobiDB-lite"/>
    </source>
</evidence>
<dbReference type="Pfam" id="PF08059">
    <property type="entry name" value="SEP"/>
    <property type="match status" value="1"/>
</dbReference>
<dbReference type="AlphaFoldDB" id="A0AAD6ZLN5"/>
<dbReference type="PANTHER" id="PTHR23333">
    <property type="entry name" value="UBX DOMAIN CONTAINING PROTEIN"/>
    <property type="match status" value="1"/>
</dbReference>
<proteinExistence type="predicted"/>
<evidence type="ECO:0000313" key="4">
    <source>
        <dbReference type="Proteomes" id="UP001218218"/>
    </source>
</evidence>
<feature type="region of interest" description="Disordered" evidence="1">
    <location>
        <begin position="1"/>
        <end position="38"/>
    </location>
</feature>
<feature type="compositionally biased region" description="Low complexity" evidence="1">
    <location>
        <begin position="72"/>
        <end position="85"/>
    </location>
</feature>
<dbReference type="PANTHER" id="PTHR23333:SF20">
    <property type="entry name" value="NSFL1 COFACTOR P47"/>
    <property type="match status" value="1"/>
</dbReference>
<protein>
    <submittedName>
        <fullName evidence="3">UBA and UBX domain-containing protein At4g15410-like protein</fullName>
    </submittedName>
</protein>
<feature type="domain" description="SEP" evidence="2">
    <location>
        <begin position="54"/>
        <end position="76"/>
    </location>
</feature>
<sequence>MSGNHGDDGNDEEIYFAGGERSGGGHPLGGEGSASAYVPGAREEVEDELAIRRLTFWRDGFTVEDGPLMRYPSTQTSSLPSTPGTARRVEEDRGRLRAPTRDAVLGYGEYVGGAGECAQSQCSESRASACVAEQRKYNPRFEVDTTQPTSIRVCLADGMRLIARMNLTHTVGDLRGFIDVACPAGRPYTYHRYHLPHAQGALRAGEALGYSKRRYGRAPGASHL</sequence>
<dbReference type="GO" id="GO:0000045">
    <property type="term" value="P:autophagosome assembly"/>
    <property type="evidence" value="ECO:0007669"/>
    <property type="project" value="TreeGrafter"/>
</dbReference>
<dbReference type="GO" id="GO:0031468">
    <property type="term" value="P:nuclear membrane reassembly"/>
    <property type="evidence" value="ECO:0007669"/>
    <property type="project" value="TreeGrafter"/>
</dbReference>
<gene>
    <name evidence="3" type="ORF">DFH08DRAFT_1023827</name>
</gene>
<dbReference type="InterPro" id="IPR012989">
    <property type="entry name" value="SEP_domain"/>
</dbReference>
<dbReference type="Gene3D" id="3.30.420.210">
    <property type="entry name" value="SEP domain"/>
    <property type="match status" value="1"/>
</dbReference>
<comment type="caution">
    <text evidence="3">The sequence shown here is derived from an EMBL/GenBank/DDBJ whole genome shotgun (WGS) entry which is preliminary data.</text>
</comment>
<evidence type="ECO:0000259" key="2">
    <source>
        <dbReference type="Pfam" id="PF08059"/>
    </source>
</evidence>
<reference evidence="3" key="1">
    <citation type="submission" date="2023-03" db="EMBL/GenBank/DDBJ databases">
        <title>Massive genome expansion in bonnet fungi (Mycena s.s.) driven by repeated elements and novel gene families across ecological guilds.</title>
        <authorList>
            <consortium name="Lawrence Berkeley National Laboratory"/>
            <person name="Harder C.B."/>
            <person name="Miyauchi S."/>
            <person name="Viragh M."/>
            <person name="Kuo A."/>
            <person name="Thoen E."/>
            <person name="Andreopoulos B."/>
            <person name="Lu D."/>
            <person name="Skrede I."/>
            <person name="Drula E."/>
            <person name="Henrissat B."/>
            <person name="Morin E."/>
            <person name="Kohler A."/>
            <person name="Barry K."/>
            <person name="LaButti K."/>
            <person name="Morin E."/>
            <person name="Salamov A."/>
            <person name="Lipzen A."/>
            <person name="Mereny Z."/>
            <person name="Hegedus B."/>
            <person name="Baldrian P."/>
            <person name="Stursova M."/>
            <person name="Weitz H."/>
            <person name="Taylor A."/>
            <person name="Grigoriev I.V."/>
            <person name="Nagy L.G."/>
            <person name="Martin F."/>
            <person name="Kauserud H."/>
        </authorList>
    </citation>
    <scope>NUCLEOTIDE SEQUENCE</scope>
    <source>
        <strain evidence="3">CBHHK002</strain>
    </source>
</reference>
<dbReference type="GO" id="GO:0061025">
    <property type="term" value="P:membrane fusion"/>
    <property type="evidence" value="ECO:0007669"/>
    <property type="project" value="TreeGrafter"/>
</dbReference>
<feature type="compositionally biased region" description="Gly residues" evidence="1">
    <location>
        <begin position="20"/>
        <end position="32"/>
    </location>
</feature>
<dbReference type="SUPFAM" id="SSF102848">
    <property type="entry name" value="NSFL1 (p97 ATPase) cofactor p47, SEP domain"/>
    <property type="match status" value="1"/>
</dbReference>
<name>A0AAD6ZLN5_9AGAR</name>
<dbReference type="EMBL" id="JARIHO010000039">
    <property type="protein sequence ID" value="KAJ7328379.1"/>
    <property type="molecule type" value="Genomic_DNA"/>
</dbReference>
<dbReference type="InterPro" id="IPR029071">
    <property type="entry name" value="Ubiquitin-like_domsf"/>
</dbReference>
<dbReference type="GO" id="GO:0005829">
    <property type="term" value="C:cytosol"/>
    <property type="evidence" value="ECO:0007669"/>
    <property type="project" value="TreeGrafter"/>
</dbReference>
<feature type="region of interest" description="Disordered" evidence="1">
    <location>
        <begin position="68"/>
        <end position="95"/>
    </location>
</feature>
<dbReference type="GO" id="GO:0005634">
    <property type="term" value="C:nucleus"/>
    <property type="evidence" value="ECO:0007669"/>
    <property type="project" value="TreeGrafter"/>
</dbReference>
<dbReference type="SUPFAM" id="SSF54236">
    <property type="entry name" value="Ubiquitin-like"/>
    <property type="match status" value="1"/>
</dbReference>
<accession>A0AAD6ZLN5</accession>
<dbReference type="Proteomes" id="UP001218218">
    <property type="component" value="Unassembled WGS sequence"/>
</dbReference>
<dbReference type="GO" id="GO:0043161">
    <property type="term" value="P:proteasome-mediated ubiquitin-dependent protein catabolic process"/>
    <property type="evidence" value="ECO:0007669"/>
    <property type="project" value="TreeGrafter"/>
</dbReference>
<organism evidence="3 4">
    <name type="scientific">Mycena albidolilacea</name>
    <dbReference type="NCBI Taxonomy" id="1033008"/>
    <lineage>
        <taxon>Eukaryota</taxon>
        <taxon>Fungi</taxon>
        <taxon>Dikarya</taxon>
        <taxon>Basidiomycota</taxon>
        <taxon>Agaricomycotina</taxon>
        <taxon>Agaricomycetes</taxon>
        <taxon>Agaricomycetidae</taxon>
        <taxon>Agaricales</taxon>
        <taxon>Marasmiineae</taxon>
        <taxon>Mycenaceae</taxon>
        <taxon>Mycena</taxon>
    </lineage>
</organism>
<evidence type="ECO:0000313" key="3">
    <source>
        <dbReference type="EMBL" id="KAJ7328379.1"/>
    </source>
</evidence>
<dbReference type="GO" id="GO:0043130">
    <property type="term" value="F:ubiquitin binding"/>
    <property type="evidence" value="ECO:0007669"/>
    <property type="project" value="TreeGrafter"/>
</dbReference>
<keyword evidence="4" id="KW-1185">Reference proteome</keyword>
<dbReference type="InterPro" id="IPR036241">
    <property type="entry name" value="NSFL1C_SEP_dom_sf"/>
</dbReference>